<accession>A0ABU4RUN7</accession>
<dbReference type="RefSeq" id="WP_319845459.1">
    <property type="nucleotide sequence ID" value="NZ_JAXAFJ010000011.1"/>
</dbReference>
<dbReference type="Gene3D" id="1.20.1510.10">
    <property type="entry name" value="Cation efflux protein transmembrane domain"/>
    <property type="match status" value="1"/>
</dbReference>
<dbReference type="Gene3D" id="3.30.70.1350">
    <property type="entry name" value="Cation efflux protein, cytoplasmic domain"/>
    <property type="match status" value="1"/>
</dbReference>
<comment type="similarity">
    <text evidence="2">Belongs to the cation diffusion facilitator (CDF) transporter (TC 2.A.4) family.</text>
</comment>
<dbReference type="PANTHER" id="PTHR43840:SF15">
    <property type="entry name" value="MITOCHONDRIAL METAL TRANSPORTER 1-RELATED"/>
    <property type="match status" value="1"/>
</dbReference>
<sequence>MTTNRLLLRVAVANVGVSVLVLALKAVSYKVTGSVALYSDALESIINVVTSLAALWALWFSFQPADQNHPYGHHKAEYLSAVLAGVLIVVAAISILREAYFGYLEPRPLEAPTLGLAINLAATVINLGWALLLIRLGTRHKSPALAGDGRHLMTDVVTSVGVLIGLVAAVVLDQPLLDPILAAAVALNIIWTGIRLVRESMGGLLDEAVPADVLDRIRTTIAKGAAGAIEAHDIRTRQAGRAVFVDFHLVVHGTMSVSDAHDICDCLERELKNAVEGAIVTIHVEPDDKAKHQGIVVL</sequence>
<keyword evidence="6 7" id="KW-0472">Membrane</keyword>
<feature type="transmembrane region" description="Helical" evidence="7">
    <location>
        <begin position="7"/>
        <end position="24"/>
    </location>
</feature>
<evidence type="ECO:0000313" key="10">
    <source>
        <dbReference type="EMBL" id="MDX6807330.1"/>
    </source>
</evidence>
<evidence type="ECO:0000256" key="2">
    <source>
        <dbReference type="ARBA" id="ARBA00008114"/>
    </source>
</evidence>
<dbReference type="EMBL" id="JAXAFJ010000011">
    <property type="protein sequence ID" value="MDX6807330.1"/>
    <property type="molecule type" value="Genomic_DNA"/>
</dbReference>
<reference evidence="10 11" key="1">
    <citation type="submission" date="2023-11" db="EMBL/GenBank/DDBJ databases">
        <authorList>
            <person name="Bao R."/>
        </authorList>
    </citation>
    <scope>NUCLEOTIDE SEQUENCE [LARGE SCALE GENOMIC DNA]</scope>
    <source>
        <strain evidence="10 11">PJ23</strain>
    </source>
</reference>
<comment type="caution">
    <text evidence="10">The sequence shown here is derived from an EMBL/GenBank/DDBJ whole genome shotgun (WGS) entry which is preliminary data.</text>
</comment>
<dbReference type="NCBIfam" id="TIGR01297">
    <property type="entry name" value="CDF"/>
    <property type="match status" value="1"/>
</dbReference>
<evidence type="ECO:0000313" key="11">
    <source>
        <dbReference type="Proteomes" id="UP001274321"/>
    </source>
</evidence>
<comment type="subcellular location">
    <subcellularLocation>
        <location evidence="1">Membrane</location>
        <topology evidence="1">Multi-pass membrane protein</topology>
    </subcellularLocation>
</comment>
<feature type="transmembrane region" description="Helical" evidence="7">
    <location>
        <begin position="180"/>
        <end position="197"/>
    </location>
</feature>
<feature type="transmembrane region" description="Helical" evidence="7">
    <location>
        <begin position="156"/>
        <end position="174"/>
    </location>
</feature>
<dbReference type="InterPro" id="IPR050291">
    <property type="entry name" value="CDF_Transporter"/>
</dbReference>
<feature type="domain" description="Cation efflux protein cytoplasmic" evidence="9">
    <location>
        <begin position="210"/>
        <end position="286"/>
    </location>
</feature>
<feature type="transmembrane region" description="Helical" evidence="7">
    <location>
        <begin position="116"/>
        <end position="136"/>
    </location>
</feature>
<name>A0ABU4RUN7_9HYPH</name>
<dbReference type="InterPro" id="IPR058533">
    <property type="entry name" value="Cation_efflux_TM"/>
</dbReference>
<feature type="transmembrane region" description="Helical" evidence="7">
    <location>
        <begin position="44"/>
        <end position="62"/>
    </location>
</feature>
<keyword evidence="11" id="KW-1185">Reference proteome</keyword>
<dbReference type="InterPro" id="IPR027469">
    <property type="entry name" value="Cation_efflux_TMD_sf"/>
</dbReference>
<evidence type="ECO:0000256" key="6">
    <source>
        <dbReference type="ARBA" id="ARBA00023136"/>
    </source>
</evidence>
<protein>
    <submittedName>
        <fullName evidence="10">Cation diffusion facilitator family transporter</fullName>
    </submittedName>
</protein>
<dbReference type="Pfam" id="PF01545">
    <property type="entry name" value="Cation_efflux"/>
    <property type="match status" value="1"/>
</dbReference>
<evidence type="ECO:0000256" key="3">
    <source>
        <dbReference type="ARBA" id="ARBA00022448"/>
    </source>
</evidence>
<dbReference type="Pfam" id="PF16916">
    <property type="entry name" value="ZT_dimer"/>
    <property type="match status" value="1"/>
</dbReference>
<dbReference type="Proteomes" id="UP001274321">
    <property type="component" value="Unassembled WGS sequence"/>
</dbReference>
<evidence type="ECO:0000256" key="1">
    <source>
        <dbReference type="ARBA" id="ARBA00004141"/>
    </source>
</evidence>
<dbReference type="InterPro" id="IPR036837">
    <property type="entry name" value="Cation_efflux_CTD_sf"/>
</dbReference>
<dbReference type="PANTHER" id="PTHR43840">
    <property type="entry name" value="MITOCHONDRIAL METAL TRANSPORTER 1-RELATED"/>
    <property type="match status" value="1"/>
</dbReference>
<evidence type="ECO:0000259" key="8">
    <source>
        <dbReference type="Pfam" id="PF01545"/>
    </source>
</evidence>
<evidence type="ECO:0000256" key="4">
    <source>
        <dbReference type="ARBA" id="ARBA00022692"/>
    </source>
</evidence>
<organism evidence="10 11">
    <name type="scientific">Terrihabitans rhizophilus</name>
    <dbReference type="NCBI Taxonomy" id="3092662"/>
    <lineage>
        <taxon>Bacteria</taxon>
        <taxon>Pseudomonadati</taxon>
        <taxon>Pseudomonadota</taxon>
        <taxon>Alphaproteobacteria</taxon>
        <taxon>Hyphomicrobiales</taxon>
        <taxon>Terrihabitans</taxon>
    </lineage>
</organism>
<keyword evidence="5 7" id="KW-1133">Transmembrane helix</keyword>
<evidence type="ECO:0000256" key="5">
    <source>
        <dbReference type="ARBA" id="ARBA00022989"/>
    </source>
</evidence>
<evidence type="ECO:0000256" key="7">
    <source>
        <dbReference type="SAM" id="Phobius"/>
    </source>
</evidence>
<dbReference type="SUPFAM" id="SSF160240">
    <property type="entry name" value="Cation efflux protein cytoplasmic domain-like"/>
    <property type="match status" value="1"/>
</dbReference>
<dbReference type="InterPro" id="IPR002524">
    <property type="entry name" value="Cation_efflux"/>
</dbReference>
<dbReference type="SUPFAM" id="SSF161111">
    <property type="entry name" value="Cation efflux protein transmembrane domain-like"/>
    <property type="match status" value="1"/>
</dbReference>
<keyword evidence="3" id="KW-0813">Transport</keyword>
<evidence type="ECO:0000259" key="9">
    <source>
        <dbReference type="Pfam" id="PF16916"/>
    </source>
</evidence>
<dbReference type="InterPro" id="IPR027470">
    <property type="entry name" value="Cation_efflux_CTD"/>
</dbReference>
<feature type="transmembrane region" description="Helical" evidence="7">
    <location>
        <begin position="78"/>
        <end position="96"/>
    </location>
</feature>
<feature type="domain" description="Cation efflux protein transmembrane" evidence="8">
    <location>
        <begin position="15"/>
        <end position="205"/>
    </location>
</feature>
<gene>
    <name evidence="10" type="ORF">SCD90_14755</name>
</gene>
<keyword evidence="4 7" id="KW-0812">Transmembrane</keyword>
<proteinExistence type="inferred from homology"/>